<dbReference type="AlphaFoldDB" id="A0AAV7V2N2"/>
<keyword evidence="2" id="KW-1133">Transmembrane helix</keyword>
<proteinExistence type="predicted"/>
<feature type="compositionally biased region" description="Basic and acidic residues" evidence="1">
    <location>
        <begin position="75"/>
        <end position="93"/>
    </location>
</feature>
<comment type="caution">
    <text evidence="3">The sequence shown here is derived from an EMBL/GenBank/DDBJ whole genome shotgun (WGS) entry which is preliminary data.</text>
</comment>
<feature type="compositionally biased region" description="Basic and acidic residues" evidence="1">
    <location>
        <begin position="57"/>
        <end position="67"/>
    </location>
</feature>
<feature type="region of interest" description="Disordered" evidence="1">
    <location>
        <begin position="57"/>
        <end position="108"/>
    </location>
</feature>
<protein>
    <submittedName>
        <fullName evidence="3">Uncharacterized protein</fullName>
    </submittedName>
</protein>
<dbReference type="EMBL" id="JANPWB010000004">
    <property type="protein sequence ID" value="KAJ1195031.1"/>
    <property type="molecule type" value="Genomic_DNA"/>
</dbReference>
<feature type="region of interest" description="Disordered" evidence="1">
    <location>
        <begin position="126"/>
        <end position="164"/>
    </location>
</feature>
<keyword evidence="2" id="KW-0812">Transmembrane</keyword>
<keyword evidence="2" id="KW-0472">Membrane</keyword>
<gene>
    <name evidence="3" type="ORF">NDU88_004314</name>
</gene>
<sequence>MHPLAQWVLSDPAWLRFSCVSALVLATVVLWVVFLSCSLRGPQPALYWTGAHTGKHLSERRCQPRTESKRKKPARQKEGAGEAKTKPAKDQRGRKTRKTREMKRSLGRGVMQTYRQELKLLEKKVRMEEENESVSSGSPTPGDTLPWNLSKNQRTKRSKSASGSGIVLDAAERAVIRIAGGSCEVLLQGRLCHVVSLSGGHITV</sequence>
<dbReference type="Proteomes" id="UP001066276">
    <property type="component" value="Chromosome 2_2"/>
</dbReference>
<keyword evidence="4" id="KW-1185">Reference proteome</keyword>
<accession>A0AAV7V2N2</accession>
<reference evidence="3" key="1">
    <citation type="journal article" date="2022" name="bioRxiv">
        <title>Sequencing and chromosome-scale assembly of the giantPleurodeles waltlgenome.</title>
        <authorList>
            <person name="Brown T."/>
            <person name="Elewa A."/>
            <person name="Iarovenko S."/>
            <person name="Subramanian E."/>
            <person name="Araus A.J."/>
            <person name="Petzold A."/>
            <person name="Susuki M."/>
            <person name="Suzuki K.-i.T."/>
            <person name="Hayashi T."/>
            <person name="Toyoda A."/>
            <person name="Oliveira C."/>
            <person name="Osipova E."/>
            <person name="Leigh N.D."/>
            <person name="Simon A."/>
            <person name="Yun M.H."/>
        </authorList>
    </citation>
    <scope>NUCLEOTIDE SEQUENCE</scope>
    <source>
        <strain evidence="3">20211129_DDA</strain>
        <tissue evidence="3">Liver</tissue>
    </source>
</reference>
<organism evidence="3 4">
    <name type="scientific">Pleurodeles waltl</name>
    <name type="common">Iberian ribbed newt</name>
    <dbReference type="NCBI Taxonomy" id="8319"/>
    <lineage>
        <taxon>Eukaryota</taxon>
        <taxon>Metazoa</taxon>
        <taxon>Chordata</taxon>
        <taxon>Craniata</taxon>
        <taxon>Vertebrata</taxon>
        <taxon>Euteleostomi</taxon>
        <taxon>Amphibia</taxon>
        <taxon>Batrachia</taxon>
        <taxon>Caudata</taxon>
        <taxon>Salamandroidea</taxon>
        <taxon>Salamandridae</taxon>
        <taxon>Pleurodelinae</taxon>
        <taxon>Pleurodeles</taxon>
    </lineage>
</organism>
<evidence type="ECO:0000256" key="2">
    <source>
        <dbReference type="SAM" id="Phobius"/>
    </source>
</evidence>
<evidence type="ECO:0000313" key="3">
    <source>
        <dbReference type="EMBL" id="KAJ1195031.1"/>
    </source>
</evidence>
<evidence type="ECO:0000256" key="1">
    <source>
        <dbReference type="SAM" id="MobiDB-lite"/>
    </source>
</evidence>
<feature type="compositionally biased region" description="Polar residues" evidence="1">
    <location>
        <begin position="133"/>
        <end position="152"/>
    </location>
</feature>
<feature type="transmembrane region" description="Helical" evidence="2">
    <location>
        <begin position="13"/>
        <end position="34"/>
    </location>
</feature>
<name>A0AAV7V2N2_PLEWA</name>
<evidence type="ECO:0000313" key="4">
    <source>
        <dbReference type="Proteomes" id="UP001066276"/>
    </source>
</evidence>